<keyword evidence="3" id="KW-1185">Reference proteome</keyword>
<dbReference type="AlphaFoldDB" id="A0A6V8KSQ8"/>
<evidence type="ECO:0000313" key="2">
    <source>
        <dbReference type="EMBL" id="GFJ86460.1"/>
    </source>
</evidence>
<sequence length="141" mass="15303">MPAVLVRWFEIMDSDVPDDVLGLLAEDFQFSVVFSTGDDTTARDFAGGRDAMVGYLEQREKGTRVHRLLATGASGETEFALGEVIRLGEWEASFVASALLDGQGRLRRLIIGRSPGVAFPAGSDRRVQPRRARVAPAGVEP</sequence>
<comment type="caution">
    <text evidence="2">The sequence shown here is derived from an EMBL/GenBank/DDBJ whole genome shotgun (WGS) entry which is preliminary data.</text>
</comment>
<dbReference type="EMBL" id="BLPG01000001">
    <property type="protein sequence ID" value="GFJ86460.1"/>
    <property type="molecule type" value="Genomic_DNA"/>
</dbReference>
<gene>
    <name evidence="2" type="ORF">Prum_001020</name>
</gene>
<feature type="region of interest" description="Disordered" evidence="1">
    <location>
        <begin position="121"/>
        <end position="141"/>
    </location>
</feature>
<name>A0A6V8KSQ8_9ACTN</name>
<proteinExistence type="predicted"/>
<protein>
    <recommendedName>
        <fullName evidence="4">SnoaL-like domain-containing protein</fullName>
    </recommendedName>
</protein>
<reference evidence="2 3" key="1">
    <citation type="submission" date="2020-03" db="EMBL/GenBank/DDBJ databases">
        <title>Whole genome shotgun sequence of Phytohabitans rumicis NBRC 108638.</title>
        <authorList>
            <person name="Komaki H."/>
            <person name="Tamura T."/>
        </authorList>
    </citation>
    <scope>NUCLEOTIDE SEQUENCE [LARGE SCALE GENOMIC DNA]</scope>
    <source>
        <strain evidence="2 3">NBRC 108638</strain>
    </source>
</reference>
<evidence type="ECO:0000256" key="1">
    <source>
        <dbReference type="SAM" id="MobiDB-lite"/>
    </source>
</evidence>
<accession>A0A6V8KSQ8</accession>
<organism evidence="2 3">
    <name type="scientific">Phytohabitans rumicis</name>
    <dbReference type="NCBI Taxonomy" id="1076125"/>
    <lineage>
        <taxon>Bacteria</taxon>
        <taxon>Bacillati</taxon>
        <taxon>Actinomycetota</taxon>
        <taxon>Actinomycetes</taxon>
        <taxon>Micromonosporales</taxon>
        <taxon>Micromonosporaceae</taxon>
    </lineage>
</organism>
<evidence type="ECO:0000313" key="3">
    <source>
        <dbReference type="Proteomes" id="UP000482960"/>
    </source>
</evidence>
<reference evidence="2 3" key="2">
    <citation type="submission" date="2020-03" db="EMBL/GenBank/DDBJ databases">
        <authorList>
            <person name="Ichikawa N."/>
            <person name="Kimura A."/>
            <person name="Kitahashi Y."/>
            <person name="Uohara A."/>
        </authorList>
    </citation>
    <scope>NUCLEOTIDE SEQUENCE [LARGE SCALE GENOMIC DNA]</scope>
    <source>
        <strain evidence="2 3">NBRC 108638</strain>
    </source>
</reference>
<dbReference type="Proteomes" id="UP000482960">
    <property type="component" value="Unassembled WGS sequence"/>
</dbReference>
<evidence type="ECO:0008006" key="4">
    <source>
        <dbReference type="Google" id="ProtNLM"/>
    </source>
</evidence>